<gene>
    <name evidence="9" type="ORF">HPP92_010345</name>
</gene>
<organism evidence="9 10">
    <name type="scientific">Vanilla planifolia</name>
    <name type="common">Vanilla</name>
    <dbReference type="NCBI Taxonomy" id="51239"/>
    <lineage>
        <taxon>Eukaryota</taxon>
        <taxon>Viridiplantae</taxon>
        <taxon>Streptophyta</taxon>
        <taxon>Embryophyta</taxon>
        <taxon>Tracheophyta</taxon>
        <taxon>Spermatophyta</taxon>
        <taxon>Magnoliopsida</taxon>
        <taxon>Liliopsida</taxon>
        <taxon>Asparagales</taxon>
        <taxon>Orchidaceae</taxon>
        <taxon>Vanilloideae</taxon>
        <taxon>Vanilleae</taxon>
        <taxon>Vanilla</taxon>
    </lineage>
</organism>
<dbReference type="PANTHER" id="PTHR14865">
    <property type="entry name" value="CST COMPLEX SUBUNIT CTC1"/>
    <property type="match status" value="1"/>
</dbReference>
<accession>A0A835V3Z8</accession>
<evidence type="ECO:0000256" key="8">
    <source>
        <dbReference type="ARBA" id="ARBA00023242"/>
    </source>
</evidence>
<sequence>MAEVQTISISDLLSLSRPLTGAASITPFSCFPSLKKHKAHPPPFVPKNSITEALFTDKINGLKPSFAPFNVPVLLVGTVDFPTDPDDQLLSFSDDSSSISCTLLDLDLKVIGCRIQVLAWNFIPFKESRGGLLEIVRWSFLPLLATESEKSVVPIRKAVHSSSIKCIVGVLRAVSPVFTVPWRNQLRGVDSIGFLVEIVTCRCNICSSSSSFDGPIKHNRNLAPEFVYFLGSSSRWRLVLVKLVGKVISLSGLKKKLIFVGETASHSMLITTMETAVSPSFLSPDFMQHGGMCSRGMFEGEARYVGVITGVYMQGMAVELDGKVWLLVCDPNLAPEFSLRNGALISVRNFQLVHPGFSWIHIDMLVCGCKTSINIKAFSVNDTGTYLFRSLCQSSLGKFIKSLTPTARFWVLLLISCFRKKFAHILSDKEILGSRNVSPEGRIGAGLRTCIFTTHFIQSQQGIFTEFCKHGRPTVNHEYSQPLLKLIVPISYLMLKCEVIWTSIVKKMLFHEGNLVTNDSMVASPCHGVPSIVRRMISSDDLGCILMGHFKCTSSGKLQLVDATGNVDVVVPDMLSSFHCQGIHEIRKFEVVIEGPSMQFELLQLPCAEPLSCKNIFGQLTTKKISNQLTVYVHFFLEDSICLNAHSDHPCMASGCNTIPEGITHLFRVTHKFPANKFPMFNSEPSLDSSLFVEALLLPYDAIFQDDLKRGPCDIFEKKISGWPAYECNLNDHEKGCSKRVKFVDPSDRGSTATECHVEQAEVGAVFPFSGFSISSSPQIPHFAGYLCCKGGDVPENMHASFGTLLLEFFSDCFMKYQSLQLGGYYMVKCSKECPLCSKKIDKRNCFTKISLSSQTTLWKVSFSFAPTTCQGEPRYYTYEDFLVGDYLAFFRRTDQNGLLFRSSSKEVQGISDVHLVISNHLLAVFNQGKAMEEALFSQFSMWHEVLTVSSIIKIMKSNLLTLSSSRCADQTNEGSCHLRFITLQGIIKSMHRCKYMNKFHLGEENTYHCDSSYHSICLHVYDSQNMIRIQGKLHKNAFPVGMGPGANATFHRVLLKGCSGGFPKLFLTSVSFVIIDCVMETSLQWDEKMPTLLSKFGKGEEHPHFILPCLISQFEQFMNAGLGRLLCRVVTIQLLVLEKLDLDYGWSESSRQLRMASIKIPISGFLLDDGSSLCCCWADAESAKMLLRLEEVFCQLFFLHGADSVGRTDAYHDTIGYRLEMMLKKHVKIIVRNNRNVPDDSLMDFTFSADSDEVLSNAEECLLRYIIINACQGSTFNVIGCKMDSTSLDLFDRDGEKWENTMGPLTNIWATDVLHINPLKKARNLLEDLSR</sequence>
<dbReference type="Proteomes" id="UP000639772">
    <property type="component" value="Unassembled WGS sequence"/>
</dbReference>
<protein>
    <recommendedName>
        <fullName evidence="4">CST complex subunit CTC1</fullName>
    </recommendedName>
</protein>
<reference evidence="9 10" key="1">
    <citation type="journal article" date="2020" name="Nat. Food">
        <title>A phased Vanilla planifolia genome enables genetic improvement of flavour and production.</title>
        <authorList>
            <person name="Hasing T."/>
            <person name="Tang H."/>
            <person name="Brym M."/>
            <person name="Khazi F."/>
            <person name="Huang T."/>
            <person name="Chambers A.H."/>
        </authorList>
    </citation>
    <scope>NUCLEOTIDE SEQUENCE [LARGE SCALE GENOMIC DNA]</scope>
    <source>
        <tissue evidence="9">Leaf</tissue>
    </source>
</reference>
<evidence type="ECO:0000256" key="6">
    <source>
        <dbReference type="ARBA" id="ARBA00022895"/>
    </source>
</evidence>
<name>A0A835V3Z8_VANPL</name>
<evidence type="ECO:0000256" key="7">
    <source>
        <dbReference type="ARBA" id="ARBA00023125"/>
    </source>
</evidence>
<evidence type="ECO:0000256" key="5">
    <source>
        <dbReference type="ARBA" id="ARBA00022454"/>
    </source>
</evidence>
<evidence type="ECO:0000256" key="4">
    <source>
        <dbReference type="ARBA" id="ARBA00016175"/>
    </source>
</evidence>
<dbReference type="GO" id="GO:0042162">
    <property type="term" value="F:telomeric DNA binding"/>
    <property type="evidence" value="ECO:0007669"/>
    <property type="project" value="TreeGrafter"/>
</dbReference>
<evidence type="ECO:0000313" key="9">
    <source>
        <dbReference type="EMBL" id="KAG0482261.1"/>
    </source>
</evidence>
<dbReference type="InterPro" id="IPR042617">
    <property type="entry name" value="CTC1-like"/>
</dbReference>
<keyword evidence="5" id="KW-0158">Chromosome</keyword>
<evidence type="ECO:0000313" key="10">
    <source>
        <dbReference type="Proteomes" id="UP000639772"/>
    </source>
</evidence>
<comment type="subcellular location">
    <subcellularLocation>
        <location evidence="2">Chromosome</location>
        <location evidence="2">Telomere</location>
    </subcellularLocation>
    <subcellularLocation>
        <location evidence="1">Nucleus</location>
    </subcellularLocation>
</comment>
<dbReference type="GO" id="GO:0003697">
    <property type="term" value="F:single-stranded DNA binding"/>
    <property type="evidence" value="ECO:0007669"/>
    <property type="project" value="TreeGrafter"/>
</dbReference>
<dbReference type="Pfam" id="PF15491">
    <property type="entry name" value="CTC1_2"/>
    <property type="match status" value="1"/>
</dbReference>
<dbReference type="PANTHER" id="PTHR14865:SF2">
    <property type="entry name" value="CST COMPLEX SUBUNIT CTC1"/>
    <property type="match status" value="1"/>
</dbReference>
<evidence type="ECO:0000256" key="1">
    <source>
        <dbReference type="ARBA" id="ARBA00004123"/>
    </source>
</evidence>
<comment type="caution">
    <text evidence="9">The sequence shown here is derived from an EMBL/GenBank/DDBJ whole genome shotgun (WGS) entry which is preliminary data.</text>
</comment>
<comment type="similarity">
    <text evidence="3">Belongs to the CTC1 family.</text>
</comment>
<dbReference type="GO" id="GO:0045740">
    <property type="term" value="P:positive regulation of DNA replication"/>
    <property type="evidence" value="ECO:0007669"/>
    <property type="project" value="TreeGrafter"/>
</dbReference>
<keyword evidence="8" id="KW-0539">Nucleus</keyword>
<evidence type="ECO:0000256" key="2">
    <source>
        <dbReference type="ARBA" id="ARBA00004574"/>
    </source>
</evidence>
<dbReference type="GO" id="GO:0010833">
    <property type="term" value="P:telomere maintenance via telomere lengthening"/>
    <property type="evidence" value="ECO:0007669"/>
    <property type="project" value="TreeGrafter"/>
</dbReference>
<keyword evidence="6" id="KW-0779">Telomere</keyword>
<keyword evidence="7" id="KW-0238">DNA-binding</keyword>
<dbReference type="EMBL" id="JADCNM010000005">
    <property type="protein sequence ID" value="KAG0482261.1"/>
    <property type="molecule type" value="Genomic_DNA"/>
</dbReference>
<dbReference type="OrthoDB" id="2314520at2759"/>
<proteinExistence type="inferred from homology"/>
<dbReference type="InterPro" id="IPR028262">
    <property type="entry name" value="CTC1_plant"/>
</dbReference>
<evidence type="ECO:0000256" key="3">
    <source>
        <dbReference type="ARBA" id="ARBA00006332"/>
    </source>
</evidence>
<dbReference type="GO" id="GO:1990879">
    <property type="term" value="C:CST complex"/>
    <property type="evidence" value="ECO:0007669"/>
    <property type="project" value="TreeGrafter"/>
</dbReference>